<feature type="chain" id="PRO_5045454516" description="Lipoprotein" evidence="1">
    <location>
        <begin position="23"/>
        <end position="300"/>
    </location>
</feature>
<evidence type="ECO:0000313" key="2">
    <source>
        <dbReference type="EMBL" id="MEZ7196525.1"/>
    </source>
</evidence>
<dbReference type="RefSeq" id="WP_371386060.1">
    <property type="nucleotide sequence ID" value="NZ_JBGLYH010000015.1"/>
</dbReference>
<feature type="signal peptide" evidence="1">
    <location>
        <begin position="1"/>
        <end position="22"/>
    </location>
</feature>
<protein>
    <recommendedName>
        <fullName evidence="4">Lipoprotein</fullName>
    </recommendedName>
</protein>
<dbReference type="EMBL" id="JBGLYH010000015">
    <property type="protein sequence ID" value="MEZ7196525.1"/>
    <property type="molecule type" value="Genomic_DNA"/>
</dbReference>
<sequence>MRKYIFLLTVACCLLAAWPALAGQVQVFEPMAEGMSQRDLRDKARALGFAQAVLDEVQVMLGNKLPESRVALLKEYLLGHAEPFIQGYKVVSSQDFPEGLSLTMDVRVDRRTLRDSLGGMGFFATLSQPQPATVVWPGDLTDEELQALHHLINLTGIAPAEGASPVFTLERGGDKGTWKCRLSYDGQEWLAVNADMAKAWFTLWPRFFDRPAAQSAQTGGETLTVSGWFSPDGVLEFDRVLHGWDGAVQNAQLVAMDMQPSGAGATWTLSVVNRSRLEMLLNSFLPQRGLSFHLAAENRD</sequence>
<keyword evidence="3" id="KW-1185">Reference proteome</keyword>
<name>A0ABV4K3B8_9BACT</name>
<dbReference type="Proteomes" id="UP001568698">
    <property type="component" value="Unassembled WGS sequence"/>
</dbReference>
<evidence type="ECO:0000256" key="1">
    <source>
        <dbReference type="SAM" id="SignalP"/>
    </source>
</evidence>
<organism evidence="2 3">
    <name type="scientific">Pseudodesulfovibrio karagichevae</name>
    <dbReference type="NCBI Taxonomy" id="3239305"/>
    <lineage>
        <taxon>Bacteria</taxon>
        <taxon>Pseudomonadati</taxon>
        <taxon>Thermodesulfobacteriota</taxon>
        <taxon>Desulfovibrionia</taxon>
        <taxon>Desulfovibrionales</taxon>
        <taxon>Desulfovibrionaceae</taxon>
    </lineage>
</organism>
<evidence type="ECO:0008006" key="4">
    <source>
        <dbReference type="Google" id="ProtNLM"/>
    </source>
</evidence>
<gene>
    <name evidence="2" type="ORF">AB6M95_07175</name>
</gene>
<comment type="caution">
    <text evidence="2">The sequence shown here is derived from an EMBL/GenBank/DDBJ whole genome shotgun (WGS) entry which is preliminary data.</text>
</comment>
<accession>A0ABV4K3B8</accession>
<proteinExistence type="predicted"/>
<evidence type="ECO:0000313" key="3">
    <source>
        <dbReference type="Proteomes" id="UP001568698"/>
    </source>
</evidence>
<keyword evidence="1" id="KW-0732">Signal</keyword>
<reference evidence="2 3" key="1">
    <citation type="submission" date="2024-08" db="EMBL/GenBank/DDBJ databases">
        <title>Sulfate-reducing bacteria isolated from formation water of the oil field in Kazakhstan and description of Pseudodesulfovibrio sp.</title>
        <authorList>
            <person name="Bidzhieva S.K."/>
            <person name="Tourova T.P."/>
            <person name="Grouzdev D.S."/>
            <person name="Beletsky A.V."/>
            <person name="Sokolova D.S."/>
            <person name="Samigullina S.R."/>
            <person name="Poltaraus A.B."/>
            <person name="Avtukh A.N."/>
            <person name="Tereshina V.M."/>
            <person name="Zhaparov N.S."/>
            <person name="Mardanov A.V."/>
            <person name="Nazina T.N."/>
        </authorList>
    </citation>
    <scope>NUCLEOTIDE SEQUENCE [LARGE SCALE GENOMIC DNA]</scope>
    <source>
        <strain evidence="2 3">9FUS</strain>
    </source>
</reference>